<dbReference type="EMBL" id="NOXS01000029">
    <property type="protein sequence ID" value="OYQ20121.1"/>
    <property type="molecule type" value="Genomic_DNA"/>
</dbReference>
<dbReference type="OrthoDB" id="9799943at2"/>
<evidence type="ECO:0000313" key="7">
    <source>
        <dbReference type="Proteomes" id="UP000216361"/>
    </source>
</evidence>
<dbReference type="Gene3D" id="3.50.50.60">
    <property type="entry name" value="FAD/NAD(P)-binding domain"/>
    <property type="match status" value="1"/>
</dbReference>
<dbReference type="SUPFAM" id="SSF51905">
    <property type="entry name" value="FAD/NAD(P)-binding domain"/>
    <property type="match status" value="1"/>
</dbReference>
<evidence type="ECO:0000256" key="2">
    <source>
        <dbReference type="ARBA" id="ARBA00009410"/>
    </source>
</evidence>
<dbReference type="PANTHER" id="PTHR13847">
    <property type="entry name" value="SARCOSINE DEHYDROGENASE-RELATED"/>
    <property type="match status" value="1"/>
</dbReference>
<accession>A0A255XTA9</accession>
<dbReference type="InterPro" id="IPR036188">
    <property type="entry name" value="FAD/NAD-bd_sf"/>
</dbReference>
<dbReference type="InterPro" id="IPR017741">
    <property type="entry name" value="FAD-dependent_OxRdtase_HpnW"/>
</dbReference>
<dbReference type="Gene3D" id="3.30.9.10">
    <property type="entry name" value="D-Amino Acid Oxidase, subunit A, domain 2"/>
    <property type="match status" value="1"/>
</dbReference>
<keyword evidence="3" id="KW-0285">Flavoprotein</keyword>
<protein>
    <submittedName>
        <fullName evidence="6">TIGR03364 family FAD-dependent oxidoreductase</fullName>
    </submittedName>
</protein>
<gene>
    <name evidence="6" type="ORF">CHR90_05265</name>
</gene>
<reference evidence="6 7" key="1">
    <citation type="submission" date="2017-07" db="EMBL/GenBank/DDBJ databases">
        <title>Elstera cyanobacteriorum sp. nov., a novel bacterium isolated from cyanobacterial aggregates in a eutrophic lake.</title>
        <authorList>
            <person name="Cai H."/>
        </authorList>
    </citation>
    <scope>NUCLEOTIDE SEQUENCE [LARGE SCALE GENOMIC DNA]</scope>
    <source>
        <strain evidence="6 7">TH019</strain>
    </source>
</reference>
<keyword evidence="4" id="KW-0560">Oxidoreductase</keyword>
<dbReference type="GO" id="GO:0016491">
    <property type="term" value="F:oxidoreductase activity"/>
    <property type="evidence" value="ECO:0007669"/>
    <property type="project" value="UniProtKB-KW"/>
</dbReference>
<comment type="similarity">
    <text evidence="2">Belongs to the DadA oxidoreductase family.</text>
</comment>
<dbReference type="NCBIfam" id="TIGR03364">
    <property type="entry name" value="HpnW_proposed"/>
    <property type="match status" value="1"/>
</dbReference>
<sequence length="371" mass="39557">MQYDLAVIGAGVVGLAHAALAVQAGLKVIVLDRDARANGASVRNFGFVTVTGQGQGDTWRRARFSRDVWAEIAPKAGIDVLHRGLLMLAHSPLARQVIEEFSADAMGDACTVWEPDQIRAALPYAIGSGLAGALHSPHELRVESRTAIPKLADWLAAQGVTFQRGAPVVGIEPGRVRTSSDTITASHIAVCPGHDFRTLFPDVIARHAPQECKLHMLRLSDPGWRLPHAVMSDLGLLRYRGYHVCPSQPALAAQLAAEHPALIVDGIHLIVVQSADGSLVVGDSHHYGATVDDFAPESVDRNILDLARATLNLSKSEVIERWIGVYGSAERDAFIETPDPRIAITCVTSGTGASTAFGLAQDTLQALGLLP</sequence>
<evidence type="ECO:0000256" key="4">
    <source>
        <dbReference type="ARBA" id="ARBA00023002"/>
    </source>
</evidence>
<feature type="domain" description="FAD dependent oxidoreductase" evidence="5">
    <location>
        <begin position="4"/>
        <end position="362"/>
    </location>
</feature>
<dbReference type="Pfam" id="PF01266">
    <property type="entry name" value="DAO"/>
    <property type="match status" value="1"/>
</dbReference>
<dbReference type="AlphaFoldDB" id="A0A255XTA9"/>
<proteinExistence type="inferred from homology"/>
<comment type="cofactor">
    <cofactor evidence="1">
        <name>FAD</name>
        <dbReference type="ChEBI" id="CHEBI:57692"/>
    </cofactor>
</comment>
<dbReference type="RefSeq" id="WP_094407944.1">
    <property type="nucleotide sequence ID" value="NZ_BMJZ01000001.1"/>
</dbReference>
<name>A0A255XTA9_9PROT</name>
<dbReference type="Proteomes" id="UP000216361">
    <property type="component" value="Unassembled WGS sequence"/>
</dbReference>
<keyword evidence="7" id="KW-1185">Reference proteome</keyword>
<dbReference type="InterPro" id="IPR006076">
    <property type="entry name" value="FAD-dep_OxRdtase"/>
</dbReference>
<evidence type="ECO:0000259" key="5">
    <source>
        <dbReference type="Pfam" id="PF01266"/>
    </source>
</evidence>
<evidence type="ECO:0000256" key="3">
    <source>
        <dbReference type="ARBA" id="ARBA00022630"/>
    </source>
</evidence>
<organism evidence="6 7">
    <name type="scientific">Elstera cyanobacteriorum</name>
    <dbReference type="NCBI Taxonomy" id="2022747"/>
    <lineage>
        <taxon>Bacteria</taxon>
        <taxon>Pseudomonadati</taxon>
        <taxon>Pseudomonadota</taxon>
        <taxon>Alphaproteobacteria</taxon>
        <taxon>Rhodospirillales</taxon>
        <taxon>Rhodospirillaceae</taxon>
        <taxon>Elstera</taxon>
    </lineage>
</organism>
<dbReference type="PANTHER" id="PTHR13847:SF286">
    <property type="entry name" value="D-AMINO ACID DEHYDROGENASE"/>
    <property type="match status" value="1"/>
</dbReference>
<dbReference type="GO" id="GO:0005737">
    <property type="term" value="C:cytoplasm"/>
    <property type="evidence" value="ECO:0007669"/>
    <property type="project" value="TreeGrafter"/>
</dbReference>
<comment type="caution">
    <text evidence="6">The sequence shown here is derived from an EMBL/GenBank/DDBJ whole genome shotgun (WGS) entry which is preliminary data.</text>
</comment>
<evidence type="ECO:0000313" key="6">
    <source>
        <dbReference type="EMBL" id="OYQ20121.1"/>
    </source>
</evidence>
<evidence type="ECO:0000256" key="1">
    <source>
        <dbReference type="ARBA" id="ARBA00001974"/>
    </source>
</evidence>